<dbReference type="PANTHER" id="PTHR13031">
    <property type="entry name" value="RIBONUCLEASE P SUBUNIT P30"/>
    <property type="match status" value="1"/>
</dbReference>
<dbReference type="Pfam" id="PF01876">
    <property type="entry name" value="RNase_P_p30"/>
    <property type="match status" value="1"/>
</dbReference>
<dbReference type="SUPFAM" id="SSF89550">
    <property type="entry name" value="PHP domain-like"/>
    <property type="match status" value="1"/>
</dbReference>
<organism evidence="5 6">
    <name type="scientific">Ascobolus immersus RN42</name>
    <dbReference type="NCBI Taxonomy" id="1160509"/>
    <lineage>
        <taxon>Eukaryota</taxon>
        <taxon>Fungi</taxon>
        <taxon>Dikarya</taxon>
        <taxon>Ascomycota</taxon>
        <taxon>Pezizomycotina</taxon>
        <taxon>Pezizomycetes</taxon>
        <taxon>Pezizales</taxon>
        <taxon>Ascobolaceae</taxon>
        <taxon>Ascobolus</taxon>
    </lineage>
</organism>
<evidence type="ECO:0000256" key="3">
    <source>
        <dbReference type="ARBA" id="ARBA00022694"/>
    </source>
</evidence>
<comment type="subcellular location">
    <subcellularLocation>
        <location evidence="1">Nucleus</location>
    </subcellularLocation>
</comment>
<protein>
    <submittedName>
        <fullName evidence="5">PHP domain-like protein</fullName>
    </submittedName>
</protein>
<dbReference type="GO" id="GO:0005655">
    <property type="term" value="C:nucleolar ribonuclease P complex"/>
    <property type="evidence" value="ECO:0007669"/>
    <property type="project" value="TreeGrafter"/>
</dbReference>
<keyword evidence="6" id="KW-1185">Reference proteome</keyword>
<comment type="similarity">
    <text evidence="2">Belongs to the eukaryotic/archaeal RNase P protein component 3 family.</text>
</comment>
<keyword evidence="3" id="KW-0819">tRNA processing</keyword>
<evidence type="ECO:0000313" key="6">
    <source>
        <dbReference type="Proteomes" id="UP000275078"/>
    </source>
</evidence>
<gene>
    <name evidence="5" type="ORF">BJ508DRAFT_413325</name>
</gene>
<dbReference type="InterPro" id="IPR002738">
    <property type="entry name" value="RNase_P_p30"/>
</dbReference>
<proteinExistence type="inferred from homology"/>
<dbReference type="OrthoDB" id="17948at2759"/>
<evidence type="ECO:0000256" key="4">
    <source>
        <dbReference type="SAM" id="MobiDB-lite"/>
    </source>
</evidence>
<accession>A0A3N4IHM5</accession>
<feature type="compositionally biased region" description="Basic residues" evidence="4">
    <location>
        <begin position="284"/>
        <end position="297"/>
    </location>
</feature>
<reference evidence="5 6" key="1">
    <citation type="journal article" date="2018" name="Nat. Ecol. Evol.">
        <title>Pezizomycetes genomes reveal the molecular basis of ectomycorrhizal truffle lifestyle.</title>
        <authorList>
            <person name="Murat C."/>
            <person name="Payen T."/>
            <person name="Noel B."/>
            <person name="Kuo A."/>
            <person name="Morin E."/>
            <person name="Chen J."/>
            <person name="Kohler A."/>
            <person name="Krizsan K."/>
            <person name="Balestrini R."/>
            <person name="Da Silva C."/>
            <person name="Montanini B."/>
            <person name="Hainaut M."/>
            <person name="Levati E."/>
            <person name="Barry K.W."/>
            <person name="Belfiori B."/>
            <person name="Cichocki N."/>
            <person name="Clum A."/>
            <person name="Dockter R.B."/>
            <person name="Fauchery L."/>
            <person name="Guy J."/>
            <person name="Iotti M."/>
            <person name="Le Tacon F."/>
            <person name="Lindquist E.A."/>
            <person name="Lipzen A."/>
            <person name="Malagnac F."/>
            <person name="Mello A."/>
            <person name="Molinier V."/>
            <person name="Miyauchi S."/>
            <person name="Poulain J."/>
            <person name="Riccioni C."/>
            <person name="Rubini A."/>
            <person name="Sitrit Y."/>
            <person name="Splivallo R."/>
            <person name="Traeger S."/>
            <person name="Wang M."/>
            <person name="Zifcakova L."/>
            <person name="Wipf D."/>
            <person name="Zambonelli A."/>
            <person name="Paolocci F."/>
            <person name="Nowrousian M."/>
            <person name="Ottonello S."/>
            <person name="Baldrian P."/>
            <person name="Spatafora J.W."/>
            <person name="Henrissat B."/>
            <person name="Nagy L.G."/>
            <person name="Aury J.M."/>
            <person name="Wincker P."/>
            <person name="Grigoriev I.V."/>
            <person name="Bonfante P."/>
            <person name="Martin F.M."/>
        </authorList>
    </citation>
    <scope>NUCLEOTIDE SEQUENCE [LARGE SCALE GENOMIC DNA]</scope>
    <source>
        <strain evidence="5 6">RN42</strain>
    </source>
</reference>
<dbReference type="InterPro" id="IPR016195">
    <property type="entry name" value="Pol/histidinol_Pase-like"/>
</dbReference>
<dbReference type="AlphaFoldDB" id="A0A3N4IHM5"/>
<feature type="compositionally biased region" description="Basic and acidic residues" evidence="4">
    <location>
        <begin position="246"/>
        <end position="266"/>
    </location>
</feature>
<dbReference type="GO" id="GO:0008033">
    <property type="term" value="P:tRNA processing"/>
    <property type="evidence" value="ECO:0007669"/>
    <property type="project" value="UniProtKB-KW"/>
</dbReference>
<dbReference type="Gene3D" id="3.20.20.140">
    <property type="entry name" value="Metal-dependent hydrolases"/>
    <property type="match status" value="1"/>
</dbReference>
<evidence type="ECO:0000313" key="5">
    <source>
        <dbReference type="EMBL" id="RPA83650.1"/>
    </source>
</evidence>
<dbReference type="GO" id="GO:0003723">
    <property type="term" value="F:RNA binding"/>
    <property type="evidence" value="ECO:0007669"/>
    <property type="project" value="TreeGrafter"/>
</dbReference>
<dbReference type="Proteomes" id="UP000275078">
    <property type="component" value="Unassembled WGS sequence"/>
</dbReference>
<name>A0A3N4IHM5_ASCIM</name>
<sequence length="297" mass="33646">MFYDLNVPYNPEDAELPRTIGNLVELGYRTIALTVTLTGKIPPDHVCPIPSNPFPQYPEVRFLTRCLLVCEDTSQIHQRPTLTTSYDILSIRPLNDKVLQQIVGATEYDLISVDISQRLSFLVKHKAAGTAFRRGLKWELCYNPTAENAESRRYIIQNSQQIIRALRDAKRGGIIITSGATKSVAVRAPHEAINFGVVLGLKPEIARLAIEKECKEVVRMAEARRRSWRGAVEAIDTIGFAESILKKEREENNKRKAEEEAADDSRKKVRKTNGQQLDEQPSKRQQKKANKNPKQRS</sequence>
<evidence type="ECO:0000256" key="2">
    <source>
        <dbReference type="ARBA" id="ARBA00007331"/>
    </source>
</evidence>
<dbReference type="STRING" id="1160509.A0A3N4IHM5"/>
<feature type="region of interest" description="Disordered" evidence="4">
    <location>
        <begin position="246"/>
        <end position="297"/>
    </location>
</feature>
<evidence type="ECO:0000256" key="1">
    <source>
        <dbReference type="ARBA" id="ARBA00004123"/>
    </source>
</evidence>
<dbReference type="EMBL" id="ML119663">
    <property type="protein sequence ID" value="RPA83650.1"/>
    <property type="molecule type" value="Genomic_DNA"/>
</dbReference>
<dbReference type="PANTHER" id="PTHR13031:SF0">
    <property type="entry name" value="RIBONUCLEASE P PROTEIN SUBUNIT P30"/>
    <property type="match status" value="1"/>
</dbReference>